<reference evidence="2 3" key="1">
    <citation type="journal article" date="2018" name="Cell">
        <title>The Chara Genome: Secondary Complexity and Implications for Plant Terrestrialization.</title>
        <authorList>
            <person name="Nishiyama T."/>
            <person name="Sakayama H."/>
            <person name="Vries J.D."/>
            <person name="Buschmann H."/>
            <person name="Saint-Marcoux D."/>
            <person name="Ullrich K.K."/>
            <person name="Haas F.B."/>
            <person name="Vanderstraeten L."/>
            <person name="Becker D."/>
            <person name="Lang D."/>
            <person name="Vosolsobe S."/>
            <person name="Rombauts S."/>
            <person name="Wilhelmsson P.K.I."/>
            <person name="Janitza P."/>
            <person name="Kern R."/>
            <person name="Heyl A."/>
            <person name="Rumpler F."/>
            <person name="Villalobos L.I.A.C."/>
            <person name="Clay J.M."/>
            <person name="Skokan R."/>
            <person name="Toyoda A."/>
            <person name="Suzuki Y."/>
            <person name="Kagoshima H."/>
            <person name="Schijlen E."/>
            <person name="Tajeshwar N."/>
            <person name="Catarino B."/>
            <person name="Hetherington A.J."/>
            <person name="Saltykova A."/>
            <person name="Bonnot C."/>
            <person name="Breuninger H."/>
            <person name="Symeonidi A."/>
            <person name="Radhakrishnan G.V."/>
            <person name="Van Nieuwerburgh F."/>
            <person name="Deforce D."/>
            <person name="Chang C."/>
            <person name="Karol K.G."/>
            <person name="Hedrich R."/>
            <person name="Ulvskov P."/>
            <person name="Glockner G."/>
            <person name="Delwiche C.F."/>
            <person name="Petrasek J."/>
            <person name="Van de Peer Y."/>
            <person name="Friml J."/>
            <person name="Beilby M."/>
            <person name="Dolan L."/>
            <person name="Kohara Y."/>
            <person name="Sugano S."/>
            <person name="Fujiyama A."/>
            <person name="Delaux P.-M."/>
            <person name="Quint M."/>
            <person name="TheiBen G."/>
            <person name="Hagemann M."/>
            <person name="Harholt J."/>
            <person name="Dunand C."/>
            <person name="Zachgo S."/>
            <person name="Langdale J."/>
            <person name="Maumus F."/>
            <person name="Straeten D.V.D."/>
            <person name="Gould S.B."/>
            <person name="Rensing S.A."/>
        </authorList>
    </citation>
    <scope>NUCLEOTIDE SEQUENCE [LARGE SCALE GENOMIC DNA]</scope>
    <source>
        <strain evidence="2 3">S276</strain>
    </source>
</reference>
<dbReference type="EMBL" id="BFEA01000129">
    <property type="protein sequence ID" value="GBG70386.1"/>
    <property type="molecule type" value="Genomic_DNA"/>
</dbReference>
<organism evidence="2 3">
    <name type="scientific">Chara braunii</name>
    <name type="common">Braun's stonewort</name>
    <dbReference type="NCBI Taxonomy" id="69332"/>
    <lineage>
        <taxon>Eukaryota</taxon>
        <taxon>Viridiplantae</taxon>
        <taxon>Streptophyta</taxon>
        <taxon>Charophyceae</taxon>
        <taxon>Charales</taxon>
        <taxon>Characeae</taxon>
        <taxon>Chara</taxon>
    </lineage>
</organism>
<protein>
    <submittedName>
        <fullName evidence="2">Uncharacterized protein</fullName>
    </submittedName>
</protein>
<dbReference type="Proteomes" id="UP000265515">
    <property type="component" value="Unassembled WGS sequence"/>
</dbReference>
<feature type="compositionally biased region" description="Low complexity" evidence="1">
    <location>
        <begin position="313"/>
        <end position="323"/>
    </location>
</feature>
<evidence type="ECO:0000313" key="2">
    <source>
        <dbReference type="EMBL" id="GBG70386.1"/>
    </source>
</evidence>
<gene>
    <name evidence="2" type="ORF">CBR_g6514</name>
</gene>
<evidence type="ECO:0000313" key="3">
    <source>
        <dbReference type="Proteomes" id="UP000265515"/>
    </source>
</evidence>
<evidence type="ECO:0000256" key="1">
    <source>
        <dbReference type="SAM" id="MobiDB-lite"/>
    </source>
</evidence>
<sequence length="743" mass="81436">MKWNLANEPTGALVSVWSISSTADLGSIRSDVDSHHGDPYLCSPAAGTINMLAARGERESVQLAVRPKMSWTSSAGISGSAGVVHVQCSDLFSSDSHGNGHPIRLAANPSVTLRRVIPILGIPDALVPLANTSSTHRQDRNYCPNPVPGVAADVSVILGETTLLWLSIDVPSSQPCALYEGEVTVSAVHTPVAPGPMPLPRSSANLNHIPSTTPAPSPHAIYTCTGVDNGSEALARNVTATSTGCGKEAAKDALVSHLDIISQSASMLSVVGSAESFSAVKTALMELLLLSPLFGDPGHSSIKGQDHHTATKQQSQDQLQQQQEEGVGSGARKQAHDLKPTDRCVFVSPASSEIVSCEHRELHVTMSKPIRMKLTLRVWNWSIPVTPSLPAVFGISEKVVEKEYGDLVRGSERWFKVLDMHYEWLLSYRVSPYFCRWSDDMSVLCYTCPRPADHPRANECYSDPRLAAYAVPYKLPVSEQSISAGQGMSSTPRMTLDSQMSEGVRNILGNTSASEQTMSADQGMPAELIPGKRCKSCSGGRCKSCSGDGNKEENDDNVSCATSNYSRERMALRREVLLLKERPHWTKAYFYLWDEPLTVDQYNLLQQRAEEIMNITADARILTTYYCGPREIYDHHLQHPHHPGQLKEKQHPEHLLEAGGETMPSSGTRDSASGTRDSAFENFLRVPDLMRPWTRIFCTSEWALGGCEDRAKQILGKLRRHKGEEWWTSVWGLGVRIPTFTWG</sequence>
<comment type="caution">
    <text evidence="2">The sequence shown here is derived from an EMBL/GenBank/DDBJ whole genome shotgun (WGS) entry which is preliminary data.</text>
</comment>
<keyword evidence="3" id="KW-1185">Reference proteome</keyword>
<dbReference type="AlphaFoldDB" id="A0A388KK34"/>
<dbReference type="PANTHER" id="PTHR37193:SF1">
    <property type="entry name" value="ALPHA-1,6-MANNOSYL-GLYCOPROTEIN 2-BETA-N-ACETYLGLUCOSAMINYLTRANSFERASE"/>
    <property type="match status" value="1"/>
</dbReference>
<name>A0A388KK34_CHABU</name>
<feature type="region of interest" description="Disordered" evidence="1">
    <location>
        <begin position="299"/>
        <end position="336"/>
    </location>
</feature>
<proteinExistence type="predicted"/>
<dbReference type="PANTHER" id="PTHR37193">
    <property type="entry name" value="ALPHA-1,6-MANNOSYL-GLYCOPROTEIN 2-BETA-N-ACETYLGLUCOSAMINYLTRANSFERASE"/>
    <property type="match status" value="1"/>
</dbReference>
<dbReference type="Gramene" id="GBG70386">
    <property type="protein sequence ID" value="GBG70386"/>
    <property type="gene ID" value="CBR_g6514"/>
</dbReference>
<accession>A0A388KK34</accession>